<comment type="caution">
    <text evidence="5">The sequence shown here is derived from an EMBL/GenBank/DDBJ whole genome shotgun (WGS) entry which is preliminary data.</text>
</comment>
<dbReference type="CDD" id="cd13836">
    <property type="entry name" value="IHF_B"/>
    <property type="match status" value="1"/>
</dbReference>
<dbReference type="PANTHER" id="PTHR33175">
    <property type="entry name" value="DNA-BINDING PROTEIN HU"/>
    <property type="match status" value="1"/>
</dbReference>
<dbReference type="GO" id="GO:0005829">
    <property type="term" value="C:cytosol"/>
    <property type="evidence" value="ECO:0007669"/>
    <property type="project" value="TreeGrafter"/>
</dbReference>
<dbReference type="Pfam" id="PF00216">
    <property type="entry name" value="Bac_DNA_binding"/>
    <property type="match status" value="1"/>
</dbReference>
<dbReference type="PANTHER" id="PTHR33175:SF3">
    <property type="entry name" value="DNA-BINDING PROTEIN HU-BETA"/>
    <property type="match status" value="1"/>
</dbReference>
<dbReference type="GO" id="GO:0003677">
    <property type="term" value="F:DNA binding"/>
    <property type="evidence" value="ECO:0007669"/>
    <property type="project" value="UniProtKB-KW"/>
</dbReference>
<dbReference type="OrthoDB" id="9799835at2"/>
<keyword evidence="6" id="KW-1185">Reference proteome</keyword>
<evidence type="ECO:0000313" key="6">
    <source>
        <dbReference type="Proteomes" id="UP000297713"/>
    </source>
</evidence>
<evidence type="ECO:0000313" key="5">
    <source>
        <dbReference type="EMBL" id="TFE69628.1"/>
    </source>
</evidence>
<dbReference type="InterPro" id="IPR010992">
    <property type="entry name" value="IHF-like_DNA-bd_dom_sf"/>
</dbReference>
<dbReference type="EMBL" id="LXQC01000124">
    <property type="protein sequence ID" value="TFE69628.1"/>
    <property type="molecule type" value="Genomic_DNA"/>
</dbReference>
<evidence type="ECO:0000256" key="2">
    <source>
        <dbReference type="ARBA" id="ARBA00023067"/>
    </source>
</evidence>
<name>A0A4Y8PE77_9BACT</name>
<dbReference type="RefSeq" id="WP_134439813.1">
    <property type="nucleotide sequence ID" value="NZ_CP065957.1"/>
</dbReference>
<evidence type="ECO:0000256" key="4">
    <source>
        <dbReference type="RuleBase" id="RU003939"/>
    </source>
</evidence>
<evidence type="ECO:0000256" key="1">
    <source>
        <dbReference type="ARBA" id="ARBA00010529"/>
    </source>
</evidence>
<dbReference type="SUPFAM" id="SSF47729">
    <property type="entry name" value="IHF-like DNA-binding proteins"/>
    <property type="match status" value="1"/>
</dbReference>
<dbReference type="Proteomes" id="UP000297713">
    <property type="component" value="Unassembled WGS sequence"/>
</dbReference>
<dbReference type="Gene3D" id="4.10.520.10">
    <property type="entry name" value="IHF-like DNA-binding proteins"/>
    <property type="match status" value="1"/>
</dbReference>
<comment type="similarity">
    <text evidence="1 4">Belongs to the bacterial histone-like protein family.</text>
</comment>
<protein>
    <submittedName>
        <fullName evidence="5">Integration host factor subunit beta</fullName>
    </submittedName>
</protein>
<evidence type="ECO:0000256" key="3">
    <source>
        <dbReference type="ARBA" id="ARBA00023125"/>
    </source>
</evidence>
<dbReference type="AlphaFoldDB" id="A0A4Y8PE77"/>
<dbReference type="GO" id="GO:0030261">
    <property type="term" value="P:chromosome condensation"/>
    <property type="evidence" value="ECO:0007669"/>
    <property type="project" value="UniProtKB-KW"/>
</dbReference>
<dbReference type="GO" id="GO:0030527">
    <property type="term" value="F:structural constituent of chromatin"/>
    <property type="evidence" value="ECO:0007669"/>
    <property type="project" value="InterPro"/>
</dbReference>
<dbReference type="InterPro" id="IPR000119">
    <property type="entry name" value="Hist_DNA-bd"/>
</dbReference>
<reference evidence="5 6" key="1">
    <citation type="submission" date="2016-05" db="EMBL/GenBank/DDBJ databases">
        <title>Diversity and Homogeneity among Thermoacidophilic Verrucomicrobia Methanotrophs Linked with Geographical Origin.</title>
        <authorList>
            <person name="Erikstad H.-A."/>
            <person name="Smestad N.B."/>
            <person name="Ceballos R.M."/>
            <person name="Birkeland N.-K."/>
        </authorList>
    </citation>
    <scope>NUCLEOTIDE SEQUENCE [LARGE SCALE GENOMIC DNA]</scope>
    <source>
        <strain evidence="5 6">Phi</strain>
    </source>
</reference>
<keyword evidence="3" id="KW-0238">DNA-binding</keyword>
<organism evidence="5 6">
    <name type="scientific">Methylacidiphilum caldifontis</name>
    <dbReference type="NCBI Taxonomy" id="2795386"/>
    <lineage>
        <taxon>Bacteria</taxon>
        <taxon>Pseudomonadati</taxon>
        <taxon>Verrucomicrobiota</taxon>
        <taxon>Methylacidiphilae</taxon>
        <taxon>Methylacidiphilales</taxon>
        <taxon>Methylacidiphilaceae</taxon>
        <taxon>Methylacidiphilum (ex Ratnadevi et al. 2023)</taxon>
    </lineage>
</organism>
<sequence length="112" mass="12899">MGNLTRRDLVVKVSTKTGLPQQEVAKVFEEILDVFMEVFKKKETIELRNFGVFEVTLRKARIGRNPRNPERDILIPPRAVVRFKPGKEVKGILNAITKDLLKEEEAKKKKKA</sequence>
<gene>
    <name evidence="5" type="ORF">A7Q10_07240</name>
</gene>
<dbReference type="SMART" id="SM00411">
    <property type="entry name" value="BHL"/>
    <property type="match status" value="1"/>
</dbReference>
<proteinExistence type="inferred from homology"/>
<keyword evidence="2" id="KW-0226">DNA condensation</keyword>
<accession>A0A4Y8PE77</accession>